<sequence length="121" mass="13484">ANAKVPNKCYINAFLDLQMTIDISVIYVLPAIVNNQKGAFFRPSNDGDNAALTSLRNVMSQYNSQTPTATTITPTLKSASKNKRKFFEALLTQQQTIEQPLIEELEDYLSMPTTNKNNALL</sequence>
<comment type="caution">
    <text evidence="1">The sequence shown here is derived from an EMBL/GenBank/DDBJ whole genome shotgun (WGS) entry which is preliminary data.</text>
</comment>
<dbReference type="Proteomes" id="UP000789396">
    <property type="component" value="Unassembled WGS sequence"/>
</dbReference>
<name>A0A9N9NCN6_9GLOM</name>
<feature type="non-terminal residue" evidence="1">
    <location>
        <position position="121"/>
    </location>
</feature>
<protein>
    <submittedName>
        <fullName evidence="1">6310_t:CDS:1</fullName>
    </submittedName>
</protein>
<dbReference type="EMBL" id="CAJVPZ010025571">
    <property type="protein sequence ID" value="CAG8722869.1"/>
    <property type="molecule type" value="Genomic_DNA"/>
</dbReference>
<reference evidence="1" key="1">
    <citation type="submission" date="2021-06" db="EMBL/GenBank/DDBJ databases">
        <authorList>
            <person name="Kallberg Y."/>
            <person name="Tangrot J."/>
            <person name="Rosling A."/>
        </authorList>
    </citation>
    <scope>NUCLEOTIDE SEQUENCE</scope>
    <source>
        <strain evidence="1">IN212</strain>
    </source>
</reference>
<evidence type="ECO:0000313" key="1">
    <source>
        <dbReference type="EMBL" id="CAG8722869.1"/>
    </source>
</evidence>
<organism evidence="1 2">
    <name type="scientific">Racocetra fulgida</name>
    <dbReference type="NCBI Taxonomy" id="60492"/>
    <lineage>
        <taxon>Eukaryota</taxon>
        <taxon>Fungi</taxon>
        <taxon>Fungi incertae sedis</taxon>
        <taxon>Mucoromycota</taxon>
        <taxon>Glomeromycotina</taxon>
        <taxon>Glomeromycetes</taxon>
        <taxon>Diversisporales</taxon>
        <taxon>Gigasporaceae</taxon>
        <taxon>Racocetra</taxon>
    </lineage>
</organism>
<gene>
    <name evidence="1" type="ORF">RFULGI_LOCUS11580</name>
</gene>
<accession>A0A9N9NCN6</accession>
<keyword evidence="2" id="KW-1185">Reference proteome</keyword>
<evidence type="ECO:0000313" key="2">
    <source>
        <dbReference type="Proteomes" id="UP000789396"/>
    </source>
</evidence>
<dbReference type="AlphaFoldDB" id="A0A9N9NCN6"/>
<proteinExistence type="predicted"/>
<feature type="non-terminal residue" evidence="1">
    <location>
        <position position="1"/>
    </location>
</feature>